<dbReference type="AlphaFoldDB" id="A0A1Q5SLA5"/>
<evidence type="ECO:0000313" key="1">
    <source>
        <dbReference type="EMBL" id="OKO88710.1"/>
    </source>
</evidence>
<protein>
    <submittedName>
        <fullName evidence="1">Uncharacterized protein</fullName>
    </submittedName>
</protein>
<reference evidence="1 2" key="1">
    <citation type="submission" date="2016-11" db="EMBL/GenBank/DDBJ databases">
        <authorList>
            <person name="Kadnikov V."/>
            <person name="Nazina T."/>
        </authorList>
    </citation>
    <scope>NUCLEOTIDE SEQUENCE [LARGE SCALE GENOMIC DNA]</scope>
    <source>
        <strain evidence="1 2">1017</strain>
    </source>
</reference>
<reference evidence="2" key="2">
    <citation type="submission" date="2017-01" db="EMBL/GenBank/DDBJ databases">
        <title>Genome sequencing and annotation of Geobacillus sp. 1017, a Hydrocarbon-Oxidizing Thermophilic Bacterium Isolated from a Heavy Oil Reservoir (China).</title>
        <authorList>
            <person name="Kadnikov V.V."/>
            <person name="Mardanov A.V."/>
            <person name="Poltaraus A.B."/>
            <person name="Sokolova D.S."/>
            <person name="Semenova E.M."/>
            <person name="Ravin N.V."/>
            <person name="Tourova T.P."/>
            <person name="Nazina T.N."/>
        </authorList>
    </citation>
    <scope>NUCLEOTIDE SEQUENCE [LARGE SCALE GENOMIC DNA]</scope>
    <source>
        <strain evidence="2">1017</strain>
    </source>
</reference>
<evidence type="ECO:0000313" key="2">
    <source>
        <dbReference type="Proteomes" id="UP000186030"/>
    </source>
</evidence>
<dbReference type="EMBL" id="MQMG01000069">
    <property type="protein sequence ID" value="OKO88710.1"/>
    <property type="molecule type" value="Genomic_DNA"/>
</dbReference>
<dbReference type="Proteomes" id="UP000186030">
    <property type="component" value="Unassembled WGS sequence"/>
</dbReference>
<comment type="caution">
    <text evidence="1">The sequence shown here is derived from an EMBL/GenBank/DDBJ whole genome shotgun (WGS) entry which is preliminary data.</text>
</comment>
<organism evidence="1 2">
    <name type="scientific">Geobacillus proteiniphilus</name>
    <dbReference type="NCBI Taxonomy" id="860353"/>
    <lineage>
        <taxon>Bacteria</taxon>
        <taxon>Bacillati</taxon>
        <taxon>Bacillota</taxon>
        <taxon>Bacilli</taxon>
        <taxon>Bacillales</taxon>
        <taxon>Anoxybacillaceae</taxon>
        <taxon>Geobacillus</taxon>
    </lineage>
</organism>
<proteinExistence type="predicted"/>
<sequence length="50" mass="5815">MFVSVKKTMKPFKTLRSLIFLNPWGMGFWPAWWEPPSMNRSLVVLCVSLG</sequence>
<accession>A0A1Q5SLA5</accession>
<gene>
    <name evidence="1" type="ORF">BRO54_3576</name>
</gene>
<name>A0A1Q5SLA5_9BACL</name>